<dbReference type="RefSeq" id="WP_064387157.1">
    <property type="nucleotide sequence ID" value="NZ_LVCM01000045.1"/>
</dbReference>
<evidence type="ECO:0000313" key="1">
    <source>
        <dbReference type="EMBL" id="KYL31387.1"/>
    </source>
</evidence>
<proteinExistence type="predicted"/>
<name>A0ABR5VMX4_9GAMM</name>
<accession>A0ABR5VMX4</accession>
<comment type="caution">
    <text evidence="1">The sequence shown here is derived from an EMBL/GenBank/DDBJ whole genome shotgun (WGS) entry which is preliminary data.</text>
</comment>
<protein>
    <submittedName>
        <fullName evidence="1">Uncharacterized protein</fullName>
    </submittedName>
</protein>
<organism evidence="1 2">
    <name type="scientific">Pseudoalteromonas agarivorans</name>
    <dbReference type="NCBI Taxonomy" id="176102"/>
    <lineage>
        <taxon>Bacteria</taxon>
        <taxon>Pseudomonadati</taxon>
        <taxon>Pseudomonadota</taxon>
        <taxon>Gammaproteobacteria</taxon>
        <taxon>Alteromonadales</taxon>
        <taxon>Pseudoalteromonadaceae</taxon>
        <taxon>Pseudoalteromonas</taxon>
    </lineage>
</organism>
<evidence type="ECO:0000313" key="2">
    <source>
        <dbReference type="Proteomes" id="UP000075621"/>
    </source>
</evidence>
<dbReference type="Proteomes" id="UP000075621">
    <property type="component" value="Unassembled WGS sequence"/>
</dbReference>
<sequence>MHIYEHLTRRETEVSTLSNKELENILEFQNRAKDFDTAMKKYHKGAMSKHLITSDQDLKKQSFEASTPELDHVQALAIKFRFFYANKEPTQFEKIANILRKHAKDSWAASYIDVVKNQYKEIMKSSDTSSEFDSPIPNREIINLWFNSHFFHSDLDKREKLELLHDDISKKVSLFQLYVSIIGVSTQIRSLYSIVHKLDSHNLIICTPEHDFSKHKAL</sequence>
<dbReference type="EMBL" id="LVCM01000045">
    <property type="protein sequence ID" value="KYL31387.1"/>
    <property type="molecule type" value="Genomic_DNA"/>
</dbReference>
<gene>
    <name evidence="1" type="ORF">A2I98_04610</name>
</gene>
<reference evidence="1 2" key="1">
    <citation type="submission" date="2016-03" db="EMBL/GenBank/DDBJ databases">
        <authorList>
            <person name="Zhang H."/>
            <person name="Liu R."/>
            <person name="Wang M."/>
            <person name="Wang H."/>
            <person name="Wang L."/>
            <person name="Song L."/>
        </authorList>
    </citation>
    <scope>NUCLEOTIDE SEQUENCE [LARGE SCALE GENOMIC DNA]</scope>
    <source>
        <strain evidence="1 2">DSM 16098</strain>
    </source>
</reference>